<feature type="region of interest" description="Disordered" evidence="12">
    <location>
        <begin position="400"/>
        <end position="538"/>
    </location>
</feature>
<accession>A0ABU3ZKT2</accession>
<keyword evidence="8 11" id="KW-0067">ATP-binding</keyword>
<comment type="similarity">
    <text evidence="1 11">Belongs to the DnaX/STICHEL family.</text>
</comment>
<gene>
    <name evidence="11 14" type="primary">dnaX</name>
    <name evidence="14" type="ORF">R2X38_16800</name>
</gene>
<feature type="compositionally biased region" description="Low complexity" evidence="12">
    <location>
        <begin position="434"/>
        <end position="508"/>
    </location>
</feature>
<feature type="domain" description="AAA+ ATPase" evidence="13">
    <location>
        <begin position="37"/>
        <end position="178"/>
    </location>
</feature>
<keyword evidence="4 11" id="KW-0235">DNA replication</keyword>
<dbReference type="Pfam" id="PF13177">
    <property type="entry name" value="DNA_pol3_delta2"/>
    <property type="match status" value="1"/>
</dbReference>
<evidence type="ECO:0000256" key="7">
    <source>
        <dbReference type="ARBA" id="ARBA00022833"/>
    </source>
</evidence>
<evidence type="ECO:0000256" key="3">
    <source>
        <dbReference type="ARBA" id="ARBA00022695"/>
    </source>
</evidence>
<evidence type="ECO:0000256" key="9">
    <source>
        <dbReference type="ARBA" id="ARBA00022932"/>
    </source>
</evidence>
<dbReference type="SMART" id="SM00382">
    <property type="entry name" value="AAA"/>
    <property type="match status" value="1"/>
</dbReference>
<dbReference type="PANTHER" id="PTHR11669:SF0">
    <property type="entry name" value="PROTEIN STICHEL-LIKE 2"/>
    <property type="match status" value="1"/>
</dbReference>
<dbReference type="Gene3D" id="3.30.300.150">
    <property type="entry name" value="DNA polymerase III, tau subunit, domain V"/>
    <property type="match status" value="1"/>
</dbReference>
<dbReference type="SUPFAM" id="SSF52540">
    <property type="entry name" value="P-loop containing nucleoside triphosphate hydrolases"/>
    <property type="match status" value="1"/>
</dbReference>
<dbReference type="InterPro" id="IPR008921">
    <property type="entry name" value="DNA_pol3_clamp-load_cplx_C"/>
</dbReference>
<dbReference type="RefSeq" id="WP_317523477.1">
    <property type="nucleotide sequence ID" value="NZ_JAWJZI010000007.1"/>
</dbReference>
<comment type="function">
    <text evidence="11">DNA polymerase III is a complex, multichain enzyme responsible for most of the replicative synthesis in bacteria. This DNA polymerase also exhibits 3' to 5' exonuclease activity.</text>
</comment>
<dbReference type="InterPro" id="IPR045085">
    <property type="entry name" value="HLD_clamp_pol_III_gamma_tau"/>
</dbReference>
<comment type="subunit">
    <text evidence="11">DNA polymerase III contains a core (composed of alpha, epsilon and theta chains) that associates with a tau subunit. This core dimerizes to form the POLIII' complex. PolIII' associates with the gamma complex (composed of gamma, delta, delta', psi and chi chains) and with the beta chain to form the complete DNA polymerase III complex.</text>
</comment>
<dbReference type="CDD" id="cd18137">
    <property type="entry name" value="HLD_clamp_pol_III_gamma_tau"/>
    <property type="match status" value="1"/>
</dbReference>
<evidence type="ECO:0000256" key="11">
    <source>
        <dbReference type="RuleBase" id="RU364063"/>
    </source>
</evidence>
<keyword evidence="5" id="KW-0479">Metal-binding</keyword>
<dbReference type="EC" id="2.7.7.7" evidence="11"/>
<name>A0ABU3ZKT2_9GAMM</name>
<dbReference type="NCBIfam" id="TIGR02397">
    <property type="entry name" value="dnaX_nterm"/>
    <property type="match status" value="1"/>
</dbReference>
<keyword evidence="3 11" id="KW-0548">Nucleotidyltransferase</keyword>
<dbReference type="Pfam" id="PF12170">
    <property type="entry name" value="DNA_pol3_tau_5"/>
    <property type="match status" value="1"/>
</dbReference>
<keyword evidence="15" id="KW-1185">Reference proteome</keyword>
<sequence>MSYQVLARKWRPHQFDDVVGQSHVLTALANALAHNRLHHAYLFSGTRGVGKTTIARIFAKGLNCEQGVTASPCGECETCREIDEGRFVDLLEIDAASRTKVEDTRELLDNVQYKPARGRYKVYLIDEVHMLSRHSFNALLKTLEEPPEYVKFILATTDPQKLPVTILSRCLQFHLKHLDNSQIQQQLEKVLGEEDIEFDPRALGLLARAAEGSMRDALSLTDQAIALGNGQVQADAVSEMLGTLNTEQALYLLEAVAGGEAQPAMACLEELASVGVEWDSLLREVATQLHRVAMHQALPASLDDSAPDAARITALSQKVSPQEVQLCYQIALQGRQDLAFAPDGRTGLEMVLLRMLAFRPVSVNAVTPQPIAVPATQPAAPAQPTPTQGQGIQRVQALKAQMNGGQAANMQPQQPSHPQQAPHQQHANVPPMPSSSMPPQGQPYQGQPPAGYEQPMSEPANYAADQAQAHKAQPAPQAAPQGPAQVPTQVPNQGQSVSGSAASGLLAARNQLRSKAKRDGNAPDSGKKGEPVRAKKVATTSVLDRIASKQNGQVKSAGNAMPVPGAPTTATVQADALGHASESAEYQWRPTMLPEPSEETQQVVAPKLLKQALEHEKTPEMVKLLVKEAANQDSWSDWVTKLNVGRMVQQLALNSAFEREANQVKLSLRPSQQHLNTPKAREQLTVAMSELFAENVSVEVELSDKGRSPLEWREAIYQQKLDQAKQSLLSDPNVNFICQRFSAVLDEDSVRPL</sequence>
<comment type="caution">
    <text evidence="14">The sequence shown here is derived from an EMBL/GenBank/DDBJ whole genome shotgun (WGS) entry which is preliminary data.</text>
</comment>
<dbReference type="Gene3D" id="3.40.50.300">
    <property type="entry name" value="P-loop containing nucleotide triphosphate hydrolases"/>
    <property type="match status" value="1"/>
</dbReference>
<keyword evidence="6 11" id="KW-0547">Nucleotide-binding</keyword>
<keyword evidence="9 11" id="KW-0239">DNA-directed DNA polymerase</keyword>
<dbReference type="InterPro" id="IPR021029">
    <property type="entry name" value="DNA_pol_III_tau_dom-5"/>
</dbReference>
<evidence type="ECO:0000313" key="14">
    <source>
        <dbReference type="EMBL" id="MDV5170665.1"/>
    </source>
</evidence>
<evidence type="ECO:0000256" key="10">
    <source>
        <dbReference type="ARBA" id="ARBA00049244"/>
    </source>
</evidence>
<dbReference type="PANTHER" id="PTHR11669">
    <property type="entry name" value="REPLICATION FACTOR C / DNA POLYMERASE III GAMMA-TAU SUBUNIT"/>
    <property type="match status" value="1"/>
</dbReference>
<dbReference type="Proteomes" id="UP001186452">
    <property type="component" value="Unassembled WGS sequence"/>
</dbReference>
<dbReference type="Pfam" id="PF12168">
    <property type="entry name" value="DNA_pol3_tau_4"/>
    <property type="match status" value="1"/>
</dbReference>
<dbReference type="NCBIfam" id="NF005942">
    <property type="entry name" value="PRK07994.1"/>
    <property type="match status" value="1"/>
</dbReference>
<organism evidence="14 15">
    <name type="scientific">Photobacterium rosenbergii</name>
    <dbReference type="NCBI Taxonomy" id="294936"/>
    <lineage>
        <taxon>Bacteria</taxon>
        <taxon>Pseudomonadati</taxon>
        <taxon>Pseudomonadota</taxon>
        <taxon>Gammaproteobacteria</taxon>
        <taxon>Vibrionales</taxon>
        <taxon>Vibrionaceae</taxon>
        <taxon>Photobacterium</taxon>
    </lineage>
</organism>
<feature type="compositionally biased region" description="Low complexity" evidence="12">
    <location>
        <begin position="411"/>
        <end position="427"/>
    </location>
</feature>
<dbReference type="InterPro" id="IPR022001">
    <property type="entry name" value="DNA_pol3_tau_IV"/>
</dbReference>
<keyword evidence="7" id="KW-0862">Zinc</keyword>
<evidence type="ECO:0000256" key="2">
    <source>
        <dbReference type="ARBA" id="ARBA00022679"/>
    </source>
</evidence>
<evidence type="ECO:0000256" key="4">
    <source>
        <dbReference type="ARBA" id="ARBA00022705"/>
    </source>
</evidence>
<reference evidence="14 15" key="1">
    <citation type="submission" date="2023-10" db="EMBL/GenBank/DDBJ databases">
        <title>Marine bacteria isolated from horseshoe crab.</title>
        <authorList>
            <person name="Cheng T.H."/>
        </authorList>
    </citation>
    <scope>NUCLEOTIDE SEQUENCE [LARGE SCALE GENOMIC DNA]</scope>
    <source>
        <strain evidence="14 15">HSC6</strain>
    </source>
</reference>
<dbReference type="EMBL" id="JAWJZI010000007">
    <property type="protein sequence ID" value="MDV5170665.1"/>
    <property type="molecule type" value="Genomic_DNA"/>
</dbReference>
<dbReference type="InterPro" id="IPR003593">
    <property type="entry name" value="AAA+_ATPase"/>
</dbReference>
<dbReference type="NCBIfam" id="NF004046">
    <property type="entry name" value="PRK05563.1"/>
    <property type="match status" value="1"/>
</dbReference>
<evidence type="ECO:0000313" key="15">
    <source>
        <dbReference type="Proteomes" id="UP001186452"/>
    </source>
</evidence>
<evidence type="ECO:0000256" key="5">
    <source>
        <dbReference type="ARBA" id="ARBA00022723"/>
    </source>
</evidence>
<dbReference type="Gene3D" id="1.20.272.10">
    <property type="match status" value="1"/>
</dbReference>
<dbReference type="Pfam" id="PF12169">
    <property type="entry name" value="DNA_pol3_gamma3"/>
    <property type="match status" value="1"/>
</dbReference>
<evidence type="ECO:0000256" key="1">
    <source>
        <dbReference type="ARBA" id="ARBA00006360"/>
    </source>
</evidence>
<feature type="compositionally biased region" description="Basic and acidic residues" evidence="12">
    <location>
        <begin position="517"/>
        <end position="533"/>
    </location>
</feature>
<dbReference type="InterPro" id="IPR012763">
    <property type="entry name" value="DNA_pol_III_sug/sutau_N"/>
</dbReference>
<dbReference type="InterPro" id="IPR022754">
    <property type="entry name" value="DNA_pol_III_gamma-3"/>
</dbReference>
<dbReference type="InterPro" id="IPR038249">
    <property type="entry name" value="PolIII_tau_V_sf"/>
</dbReference>
<proteinExistence type="inferred from homology"/>
<dbReference type="InterPro" id="IPR050238">
    <property type="entry name" value="DNA_Rep/Repair_Clamp_Loader"/>
</dbReference>
<comment type="catalytic activity">
    <reaction evidence="10 11">
        <text>DNA(n) + a 2'-deoxyribonucleoside 5'-triphosphate = DNA(n+1) + diphosphate</text>
        <dbReference type="Rhea" id="RHEA:22508"/>
        <dbReference type="Rhea" id="RHEA-COMP:17339"/>
        <dbReference type="Rhea" id="RHEA-COMP:17340"/>
        <dbReference type="ChEBI" id="CHEBI:33019"/>
        <dbReference type="ChEBI" id="CHEBI:61560"/>
        <dbReference type="ChEBI" id="CHEBI:173112"/>
        <dbReference type="EC" id="2.7.7.7"/>
    </reaction>
</comment>
<dbReference type="GO" id="GO:0003887">
    <property type="term" value="F:DNA-directed DNA polymerase activity"/>
    <property type="evidence" value="ECO:0007669"/>
    <property type="project" value="UniProtKB-EC"/>
</dbReference>
<evidence type="ECO:0000256" key="6">
    <source>
        <dbReference type="ARBA" id="ARBA00022741"/>
    </source>
</evidence>
<evidence type="ECO:0000259" key="13">
    <source>
        <dbReference type="SMART" id="SM00382"/>
    </source>
</evidence>
<dbReference type="Gene3D" id="1.10.8.60">
    <property type="match status" value="1"/>
</dbReference>
<dbReference type="CDD" id="cd00009">
    <property type="entry name" value="AAA"/>
    <property type="match status" value="1"/>
</dbReference>
<dbReference type="InterPro" id="IPR027417">
    <property type="entry name" value="P-loop_NTPase"/>
</dbReference>
<protein>
    <recommendedName>
        <fullName evidence="11">DNA polymerase III subunit gamma/tau</fullName>
        <ecNumber evidence="11">2.7.7.7</ecNumber>
    </recommendedName>
</protein>
<dbReference type="Pfam" id="PF22608">
    <property type="entry name" value="DNAX_ATPase_lid"/>
    <property type="match status" value="1"/>
</dbReference>
<dbReference type="SUPFAM" id="SSF48019">
    <property type="entry name" value="post-AAA+ oligomerization domain-like"/>
    <property type="match status" value="1"/>
</dbReference>
<keyword evidence="2 11" id="KW-0808">Transferase</keyword>
<evidence type="ECO:0000256" key="8">
    <source>
        <dbReference type="ARBA" id="ARBA00022840"/>
    </source>
</evidence>
<evidence type="ECO:0000256" key="12">
    <source>
        <dbReference type="SAM" id="MobiDB-lite"/>
    </source>
</evidence>